<organism evidence="1 2">
    <name type="scientific">Musa troglodytarum</name>
    <name type="common">fe'i banana</name>
    <dbReference type="NCBI Taxonomy" id="320322"/>
    <lineage>
        <taxon>Eukaryota</taxon>
        <taxon>Viridiplantae</taxon>
        <taxon>Streptophyta</taxon>
        <taxon>Embryophyta</taxon>
        <taxon>Tracheophyta</taxon>
        <taxon>Spermatophyta</taxon>
        <taxon>Magnoliopsida</taxon>
        <taxon>Liliopsida</taxon>
        <taxon>Zingiberales</taxon>
        <taxon>Musaceae</taxon>
        <taxon>Musa</taxon>
    </lineage>
</organism>
<dbReference type="AlphaFoldDB" id="A0A9E7G9M5"/>
<dbReference type="Proteomes" id="UP001055439">
    <property type="component" value="Chromosome 6"/>
</dbReference>
<evidence type="ECO:0000313" key="1">
    <source>
        <dbReference type="EMBL" id="URE08367.1"/>
    </source>
</evidence>
<dbReference type="EMBL" id="CP097508">
    <property type="protein sequence ID" value="URE08367.1"/>
    <property type="molecule type" value="Genomic_DNA"/>
</dbReference>
<accession>A0A9E7G9M5</accession>
<name>A0A9E7G9M5_9LILI</name>
<sequence length="64" mass="6834">MAMAALRRDWRRLLLSSVSCDSSVAARSAILSECAPAASSMSPIAASWGQWGHDRFQPKPSEAG</sequence>
<protein>
    <submittedName>
        <fullName evidence="1">Uncharacterized protein</fullName>
    </submittedName>
</protein>
<reference evidence="1" key="1">
    <citation type="submission" date="2022-05" db="EMBL/GenBank/DDBJ databases">
        <title>The Musa troglodytarum L. genome provides insights into the mechanism of non-climacteric behaviour and enrichment of carotenoids.</title>
        <authorList>
            <person name="Wang J."/>
        </authorList>
    </citation>
    <scope>NUCLEOTIDE SEQUENCE</scope>
    <source>
        <tissue evidence="1">Leaf</tissue>
    </source>
</reference>
<evidence type="ECO:0000313" key="2">
    <source>
        <dbReference type="Proteomes" id="UP001055439"/>
    </source>
</evidence>
<proteinExistence type="predicted"/>
<gene>
    <name evidence="1" type="ORF">MUK42_37425</name>
</gene>
<keyword evidence="2" id="KW-1185">Reference proteome</keyword>